<dbReference type="InterPro" id="IPR024639">
    <property type="entry name" value="DNA_pol_e_bsu_N"/>
</dbReference>
<dbReference type="STRING" id="105231.A0A1Y1HRD7"/>
<dbReference type="OrthoDB" id="10254730at2759"/>
<comment type="function">
    <text evidence="6">Participates in DNA repair and in chromosomal DNA replication.</text>
</comment>
<evidence type="ECO:0000313" key="10">
    <source>
        <dbReference type="Proteomes" id="UP000054558"/>
    </source>
</evidence>
<dbReference type="PANTHER" id="PTHR12708:SF0">
    <property type="entry name" value="DNA POLYMERASE EPSILON SUBUNIT 2"/>
    <property type="match status" value="1"/>
</dbReference>
<keyword evidence="3 6" id="KW-0235">DNA replication</keyword>
<dbReference type="OMA" id="FFCEGCF"/>
<accession>A0A1Y1HRD7</accession>
<dbReference type="InterPro" id="IPR016266">
    <property type="entry name" value="POLE2"/>
</dbReference>
<evidence type="ECO:0000259" key="7">
    <source>
        <dbReference type="Pfam" id="PF04042"/>
    </source>
</evidence>
<dbReference type="GO" id="GO:0003677">
    <property type="term" value="F:DNA binding"/>
    <property type="evidence" value="ECO:0007669"/>
    <property type="project" value="UniProtKB-UniRule"/>
</dbReference>
<feature type="domain" description="DNA polymerase alpha/delta/epsilon subunit B" evidence="7">
    <location>
        <begin position="283"/>
        <end position="491"/>
    </location>
</feature>
<dbReference type="GO" id="GO:0042276">
    <property type="term" value="P:error-prone translesion synthesis"/>
    <property type="evidence" value="ECO:0000318"/>
    <property type="project" value="GO_Central"/>
</dbReference>
<evidence type="ECO:0000256" key="6">
    <source>
        <dbReference type="PIRNR" id="PIRNR000799"/>
    </source>
</evidence>
<evidence type="ECO:0000256" key="3">
    <source>
        <dbReference type="ARBA" id="ARBA00022705"/>
    </source>
</evidence>
<name>A0A1Y1HRD7_KLENI</name>
<dbReference type="Gene3D" id="1.10.8.60">
    <property type="match status" value="1"/>
</dbReference>
<dbReference type="Gene3D" id="3.60.21.60">
    <property type="match status" value="1"/>
</dbReference>
<dbReference type="GO" id="GO:0006261">
    <property type="term" value="P:DNA-templated DNA replication"/>
    <property type="evidence" value="ECO:0000318"/>
    <property type="project" value="GO_Central"/>
</dbReference>
<dbReference type="AlphaFoldDB" id="A0A1Y1HRD7"/>
<dbReference type="Proteomes" id="UP000054558">
    <property type="component" value="Unassembled WGS sequence"/>
</dbReference>
<comment type="subcellular location">
    <subcellularLocation>
        <location evidence="1 6">Nucleus</location>
    </subcellularLocation>
</comment>
<keyword evidence="4 6" id="KW-0238">DNA-binding</keyword>
<proteinExistence type="inferred from homology"/>
<gene>
    <name evidence="9" type="ORF">KFL_000520340</name>
</gene>
<evidence type="ECO:0000256" key="5">
    <source>
        <dbReference type="ARBA" id="ARBA00023242"/>
    </source>
</evidence>
<dbReference type="GO" id="GO:0008622">
    <property type="term" value="C:epsilon DNA polymerase complex"/>
    <property type="evidence" value="ECO:0000318"/>
    <property type="project" value="GO_Central"/>
</dbReference>
<dbReference type="Pfam" id="PF04042">
    <property type="entry name" value="DNA_pol_E_B"/>
    <property type="match status" value="1"/>
</dbReference>
<dbReference type="Pfam" id="PF12213">
    <property type="entry name" value="Dpoe2NT"/>
    <property type="match status" value="1"/>
</dbReference>
<dbReference type="EMBL" id="DF237001">
    <property type="protein sequence ID" value="GAQ80362.1"/>
    <property type="molecule type" value="Genomic_DNA"/>
</dbReference>
<feature type="domain" description="DNA polymerase epsilon subunit B N-terminal" evidence="8">
    <location>
        <begin position="10"/>
        <end position="70"/>
    </location>
</feature>
<dbReference type="PIRSF" id="PIRSF000799">
    <property type="entry name" value="DNA_pol_eps_2"/>
    <property type="match status" value="1"/>
</dbReference>
<reference evidence="9 10" key="1">
    <citation type="journal article" date="2014" name="Nat. Commun.">
        <title>Klebsormidium flaccidum genome reveals primary factors for plant terrestrial adaptation.</title>
        <authorList>
            <person name="Hori K."/>
            <person name="Maruyama F."/>
            <person name="Fujisawa T."/>
            <person name="Togashi T."/>
            <person name="Yamamoto N."/>
            <person name="Seo M."/>
            <person name="Sato S."/>
            <person name="Yamada T."/>
            <person name="Mori H."/>
            <person name="Tajima N."/>
            <person name="Moriyama T."/>
            <person name="Ikeuchi M."/>
            <person name="Watanabe M."/>
            <person name="Wada H."/>
            <person name="Kobayashi K."/>
            <person name="Saito M."/>
            <person name="Masuda T."/>
            <person name="Sasaki-Sekimoto Y."/>
            <person name="Mashiguchi K."/>
            <person name="Awai K."/>
            <person name="Shimojima M."/>
            <person name="Masuda S."/>
            <person name="Iwai M."/>
            <person name="Nobusawa T."/>
            <person name="Narise T."/>
            <person name="Kondo S."/>
            <person name="Saito H."/>
            <person name="Sato R."/>
            <person name="Murakawa M."/>
            <person name="Ihara Y."/>
            <person name="Oshima-Yamada Y."/>
            <person name="Ohtaka K."/>
            <person name="Satoh M."/>
            <person name="Sonobe K."/>
            <person name="Ishii M."/>
            <person name="Ohtani R."/>
            <person name="Kanamori-Sato M."/>
            <person name="Honoki R."/>
            <person name="Miyazaki D."/>
            <person name="Mochizuki H."/>
            <person name="Umetsu J."/>
            <person name="Higashi K."/>
            <person name="Shibata D."/>
            <person name="Kamiya Y."/>
            <person name="Sato N."/>
            <person name="Nakamura Y."/>
            <person name="Tabata S."/>
            <person name="Ida S."/>
            <person name="Kurokawa K."/>
            <person name="Ohta H."/>
        </authorList>
    </citation>
    <scope>NUCLEOTIDE SEQUENCE [LARGE SCALE GENOMIC DNA]</scope>
    <source>
        <strain evidence="9 10">NIES-2285</strain>
    </source>
</reference>
<evidence type="ECO:0000313" key="9">
    <source>
        <dbReference type="EMBL" id="GAQ80362.1"/>
    </source>
</evidence>
<dbReference type="InterPro" id="IPR007185">
    <property type="entry name" value="DNA_pol_a/d/e_bsu"/>
</dbReference>
<keyword evidence="5 6" id="KW-0539">Nucleus</keyword>
<evidence type="ECO:0000256" key="4">
    <source>
        <dbReference type="ARBA" id="ARBA00023125"/>
    </source>
</evidence>
<evidence type="ECO:0000256" key="2">
    <source>
        <dbReference type="ARBA" id="ARBA00009560"/>
    </source>
</evidence>
<keyword evidence="10" id="KW-1185">Reference proteome</keyword>
<evidence type="ECO:0000259" key="8">
    <source>
        <dbReference type="Pfam" id="PF12213"/>
    </source>
</evidence>
<comment type="similarity">
    <text evidence="2 6">Belongs to the DNA polymerase epsilon subunit B family.</text>
</comment>
<evidence type="ECO:0000256" key="1">
    <source>
        <dbReference type="ARBA" id="ARBA00004123"/>
    </source>
</evidence>
<protein>
    <recommendedName>
        <fullName evidence="6">DNA polymerase epsilon subunit</fullName>
    </recommendedName>
    <alternativeName>
        <fullName evidence="6">DNA polymerase II subunit 2</fullName>
    </alternativeName>
</protein>
<sequence length="525" mass="59082">MGPIDMAACRRVQKEFKSRGLGLKMDAVKAVADFVVNSMHEEHEILQEIFAELDRKTLSSSILSKEVIDEVLSTLATGGDSGEDAFTFVEAFQMPKFDYDQVRKAFHQSTAKLSIHADAKSKTALYRDRFTLLQQRVLRQEAFTKPALGLKRAEDTQTAELTPLQSLVGSTGTKYVLGFISQLEDGRFFLEDSTTQILLDLSQVTKENVTTGLFTENSFVVVEGQVLPTGELQVSNMGCPPVEDRETTYRLTGGLDFFGAGVIPLEKYESLREQEEAATEHSFMFFSDLHLDDDETFRRLESTLATCQESNFVPSLFVLIGNFWSRPCNLANHDYAHMRAQFKKLATTIAAFADVRDATQFVFVPGPGDPGPANVVPRPPLPKFFTNEISSLLPNAVFASNPCRIRFYTQEIVIFREDLLHKMRRACVVPPSEKETTDPFQQLAVTVLQQSHLCPLPLQVQPIFWEYDHALRLYPLPDVLVLADRAEQKEFVYENVVCFNPGSFANDSSFVIYRPAPREVELNSL</sequence>
<dbReference type="PANTHER" id="PTHR12708">
    <property type="entry name" value="DNA POLYMERASE EPSILON SUBUNIT B"/>
    <property type="match status" value="1"/>
</dbReference>
<organism evidence="9 10">
    <name type="scientific">Klebsormidium nitens</name>
    <name type="common">Green alga</name>
    <name type="synonym">Ulothrix nitens</name>
    <dbReference type="NCBI Taxonomy" id="105231"/>
    <lineage>
        <taxon>Eukaryota</taxon>
        <taxon>Viridiplantae</taxon>
        <taxon>Streptophyta</taxon>
        <taxon>Klebsormidiophyceae</taxon>
        <taxon>Klebsormidiales</taxon>
        <taxon>Klebsormidiaceae</taxon>
        <taxon>Klebsormidium</taxon>
    </lineage>
</organism>